<name>A0A0H5DHC4_9RHOB</name>
<reference evidence="2" key="1">
    <citation type="submission" date="2015-05" db="EMBL/GenBank/DDBJ databases">
        <authorList>
            <person name="Rodrigo-Torres Lidia"/>
            <person name="Arahal R.David."/>
        </authorList>
    </citation>
    <scope>NUCLEOTIDE SEQUENCE [LARGE SCALE GENOMIC DNA]</scope>
    <source>
        <strain evidence="2">CECT 7321</strain>
    </source>
</reference>
<dbReference type="Proteomes" id="UP000043764">
    <property type="component" value="Unassembled WGS sequence"/>
</dbReference>
<keyword evidence="2" id="KW-1185">Reference proteome</keyword>
<evidence type="ECO:0000313" key="2">
    <source>
        <dbReference type="Proteomes" id="UP000043764"/>
    </source>
</evidence>
<evidence type="ECO:0000313" key="1">
    <source>
        <dbReference type="EMBL" id="CRL10875.1"/>
    </source>
</evidence>
<sequence length="205" mass="23031">MDNNDGILAYVEIVEDIGLRILHAENSLTCYFQAKGQILRLEEAALQVRMICESTLLASFALHSKVVDNLLSTLKKNDGWDKLKKILEKENPNYMPVPISSVRTASGVVQISPLEEQYISGSDLFRMWGKASELLHCRNPLKPKLSESEKANELKSGVKKFKEVMRQHAIAIPTDGMLYMVNVDVSSGKPDVHWWTAKQLSNSDT</sequence>
<accession>A0A0H5DHC4</accession>
<organism evidence="1 2">
    <name type="scientific">Phaeobacter italicus</name>
    <dbReference type="NCBI Taxonomy" id="481446"/>
    <lineage>
        <taxon>Bacteria</taxon>
        <taxon>Pseudomonadati</taxon>
        <taxon>Pseudomonadota</taxon>
        <taxon>Alphaproteobacteria</taxon>
        <taxon>Rhodobacterales</taxon>
        <taxon>Roseobacteraceae</taxon>
        <taxon>Phaeobacter</taxon>
    </lineage>
</organism>
<proteinExistence type="predicted"/>
<protein>
    <submittedName>
        <fullName evidence="1">Uncharacterized protein</fullName>
    </submittedName>
</protein>
<gene>
    <name evidence="1" type="ORF">NIT7321_01723</name>
</gene>
<dbReference type="EMBL" id="CVRL01000017">
    <property type="protein sequence ID" value="CRL10875.1"/>
    <property type="molecule type" value="Genomic_DNA"/>
</dbReference>
<dbReference type="AlphaFoldDB" id="A0A0H5DHC4"/>
<dbReference type="RefSeq" id="WP_131724086.1">
    <property type="nucleotide sequence ID" value="NZ_CVRL01000017.1"/>
</dbReference>